<evidence type="ECO:0000256" key="5">
    <source>
        <dbReference type="ARBA" id="ARBA00023157"/>
    </source>
</evidence>
<comment type="similarity">
    <text evidence="1">Belongs to the peptidase C1 family.</text>
</comment>
<dbReference type="PANTHER" id="PTHR12411">
    <property type="entry name" value="CYSTEINE PROTEASE FAMILY C1-RELATED"/>
    <property type="match status" value="1"/>
</dbReference>
<dbReference type="SUPFAM" id="SSF54001">
    <property type="entry name" value="Cysteine proteinases"/>
    <property type="match status" value="1"/>
</dbReference>
<dbReference type="RefSeq" id="XP_012567932.1">
    <property type="nucleotide sequence ID" value="XM_012712478.1"/>
</dbReference>
<evidence type="ECO:0000256" key="4">
    <source>
        <dbReference type="ARBA" id="ARBA00022807"/>
    </source>
</evidence>
<dbReference type="CDD" id="cd02248">
    <property type="entry name" value="Peptidase_C1A"/>
    <property type="match status" value="1"/>
</dbReference>
<dbReference type="GO" id="GO:0008234">
    <property type="term" value="F:cysteine-type peptidase activity"/>
    <property type="evidence" value="ECO:0007669"/>
    <property type="project" value="UniProtKB-KW"/>
</dbReference>
<evidence type="ECO:0000256" key="2">
    <source>
        <dbReference type="ARBA" id="ARBA00022670"/>
    </source>
</evidence>
<proteinExistence type="inferred from homology"/>
<accession>A0A1S3DWS7</accession>
<dbReference type="InterPro" id="IPR038765">
    <property type="entry name" value="Papain-like_cys_pep_sf"/>
</dbReference>
<dbReference type="Proteomes" id="UP000087171">
    <property type="component" value="Chromosome Ca1"/>
</dbReference>
<dbReference type="OrthoDB" id="689138at2759"/>
<dbReference type="SMART" id="SM00645">
    <property type="entry name" value="Pept_C1"/>
    <property type="match status" value="1"/>
</dbReference>
<dbReference type="Pfam" id="PF00112">
    <property type="entry name" value="Peptidase_C1"/>
    <property type="match status" value="1"/>
</dbReference>
<evidence type="ECO:0000259" key="6">
    <source>
        <dbReference type="SMART" id="SM00645"/>
    </source>
</evidence>
<keyword evidence="3" id="KW-0378">Hydrolase</keyword>
<keyword evidence="7" id="KW-1185">Reference proteome</keyword>
<protein>
    <submittedName>
        <fullName evidence="8">Zingipain-2-like</fullName>
    </submittedName>
</protein>
<organism evidence="7 8">
    <name type="scientific">Cicer arietinum</name>
    <name type="common">Chickpea</name>
    <name type="synonym">Garbanzo</name>
    <dbReference type="NCBI Taxonomy" id="3827"/>
    <lineage>
        <taxon>Eukaryota</taxon>
        <taxon>Viridiplantae</taxon>
        <taxon>Streptophyta</taxon>
        <taxon>Embryophyta</taxon>
        <taxon>Tracheophyta</taxon>
        <taxon>Spermatophyta</taxon>
        <taxon>Magnoliopsida</taxon>
        <taxon>eudicotyledons</taxon>
        <taxon>Gunneridae</taxon>
        <taxon>Pentapetalae</taxon>
        <taxon>rosids</taxon>
        <taxon>fabids</taxon>
        <taxon>Fabales</taxon>
        <taxon>Fabaceae</taxon>
        <taxon>Papilionoideae</taxon>
        <taxon>50 kb inversion clade</taxon>
        <taxon>NPAAA clade</taxon>
        <taxon>Hologalegina</taxon>
        <taxon>IRL clade</taxon>
        <taxon>Cicereae</taxon>
        <taxon>Cicer</taxon>
    </lineage>
</organism>
<keyword evidence="5" id="KW-1015">Disulfide bond</keyword>
<evidence type="ECO:0000313" key="8">
    <source>
        <dbReference type="RefSeq" id="XP_012567932.1"/>
    </source>
</evidence>
<dbReference type="GO" id="GO:0006508">
    <property type="term" value="P:proteolysis"/>
    <property type="evidence" value="ECO:0007669"/>
    <property type="project" value="UniProtKB-KW"/>
</dbReference>
<dbReference type="AlphaFoldDB" id="A0A1S3DWS7"/>
<keyword evidence="4" id="KW-0788">Thiol protease</keyword>
<feature type="domain" description="Peptidase C1A papain C-terminal" evidence="6">
    <location>
        <begin position="82"/>
        <end position="255"/>
    </location>
</feature>
<evidence type="ECO:0000256" key="3">
    <source>
        <dbReference type="ARBA" id="ARBA00022801"/>
    </source>
</evidence>
<dbReference type="InterPro" id="IPR039417">
    <property type="entry name" value="Peptidase_C1A_papain-like"/>
</dbReference>
<keyword evidence="2" id="KW-0645">Protease</keyword>
<evidence type="ECO:0000313" key="7">
    <source>
        <dbReference type="Proteomes" id="UP000087171"/>
    </source>
</evidence>
<dbReference type="Gene3D" id="3.90.70.10">
    <property type="entry name" value="Cysteine proteinases"/>
    <property type="match status" value="1"/>
</dbReference>
<reference evidence="8" key="2">
    <citation type="submission" date="2025-08" db="UniProtKB">
        <authorList>
            <consortium name="RefSeq"/>
        </authorList>
    </citation>
    <scope>IDENTIFICATION</scope>
    <source>
        <tissue evidence="8">Etiolated seedlings</tissue>
    </source>
</reference>
<dbReference type="InterPro" id="IPR013128">
    <property type="entry name" value="Peptidase_C1A"/>
</dbReference>
<sequence length="290" mass="32752">MTSIQTSTSGIRLLLLVMEQKMVAYPYHALPLGHLFECEFPYFNFIHFTSCLRWGYCPGCAIPLNSIELFNLDTLALLSNMNGSIPSNIEKIQQLVDCDDLNHGCKYGKISTAFEYIIKNKGLVKGEEYPYEAVKGTCRRSEFESHGPISSYHRVVLSESYLQQAVAKQPVSAALGFTSESTISFANYKGGIFEGPCLVDKHDIYSNKYKWHSITIVGYGTEDGTKNSWGLDWGENGYMRMKMHGGGSIWVSVPFHCKLFTPQLIASYFLFRTSLYLPMLLEFTLHFSIS</sequence>
<gene>
    <name evidence="8" type="primary">LOC105851510</name>
</gene>
<reference evidence="7" key="1">
    <citation type="journal article" date="2013" name="Nat. Biotechnol.">
        <title>Draft genome sequence of chickpea (Cicer arietinum) provides a resource for trait improvement.</title>
        <authorList>
            <person name="Varshney R.K."/>
            <person name="Song C."/>
            <person name="Saxena R.K."/>
            <person name="Azam S."/>
            <person name="Yu S."/>
            <person name="Sharpe A.G."/>
            <person name="Cannon S."/>
            <person name="Baek J."/>
            <person name="Rosen B.D."/>
            <person name="Tar'an B."/>
            <person name="Millan T."/>
            <person name="Zhang X."/>
            <person name="Ramsay L.D."/>
            <person name="Iwata A."/>
            <person name="Wang Y."/>
            <person name="Nelson W."/>
            <person name="Farmer A.D."/>
            <person name="Gaur P.M."/>
            <person name="Soderlund C."/>
            <person name="Penmetsa R.V."/>
            <person name="Xu C."/>
            <person name="Bharti A.K."/>
            <person name="He W."/>
            <person name="Winter P."/>
            <person name="Zhao S."/>
            <person name="Hane J.K."/>
            <person name="Carrasquilla-Garcia N."/>
            <person name="Condie J.A."/>
            <person name="Upadhyaya H.D."/>
            <person name="Luo M.C."/>
            <person name="Thudi M."/>
            <person name="Gowda C.L."/>
            <person name="Singh N.P."/>
            <person name="Lichtenzveig J."/>
            <person name="Gali K.K."/>
            <person name="Rubio J."/>
            <person name="Nadarajan N."/>
            <person name="Dolezel J."/>
            <person name="Bansal K.C."/>
            <person name="Xu X."/>
            <person name="Edwards D."/>
            <person name="Zhang G."/>
            <person name="Kahl G."/>
            <person name="Gil J."/>
            <person name="Singh K.B."/>
            <person name="Datta S.K."/>
            <person name="Jackson S.A."/>
            <person name="Wang J."/>
            <person name="Cook D.R."/>
        </authorList>
    </citation>
    <scope>NUCLEOTIDE SEQUENCE [LARGE SCALE GENOMIC DNA]</scope>
    <source>
        <strain evidence="7">cv. CDC Frontier</strain>
    </source>
</reference>
<evidence type="ECO:0000256" key="1">
    <source>
        <dbReference type="ARBA" id="ARBA00008455"/>
    </source>
</evidence>
<name>A0A1S3DWS7_CICAR</name>
<dbReference type="InterPro" id="IPR000668">
    <property type="entry name" value="Peptidase_C1A_C"/>
</dbReference>